<protein>
    <submittedName>
        <fullName evidence="1">Uncharacterized protein</fullName>
    </submittedName>
</protein>
<name>A0ACC1QFX6_9HYPO</name>
<keyword evidence="2" id="KW-1185">Reference proteome</keyword>
<comment type="caution">
    <text evidence="1">The sequence shown here is derived from an EMBL/GenBank/DDBJ whole genome shotgun (WGS) entry which is preliminary data.</text>
</comment>
<reference evidence="1" key="1">
    <citation type="submission" date="2022-07" db="EMBL/GenBank/DDBJ databases">
        <title>Genome Sequence of Lecanicillium saksenae.</title>
        <authorList>
            <person name="Buettner E."/>
        </authorList>
    </citation>
    <scope>NUCLEOTIDE SEQUENCE</scope>
    <source>
        <strain evidence="1">VT-O1</strain>
    </source>
</reference>
<dbReference type="EMBL" id="JANAKD010002610">
    <property type="protein sequence ID" value="KAJ3473230.1"/>
    <property type="molecule type" value="Genomic_DNA"/>
</dbReference>
<evidence type="ECO:0000313" key="2">
    <source>
        <dbReference type="Proteomes" id="UP001148737"/>
    </source>
</evidence>
<accession>A0ACC1QFX6</accession>
<dbReference type="Proteomes" id="UP001148737">
    <property type="component" value="Unassembled WGS sequence"/>
</dbReference>
<gene>
    <name evidence="1" type="ORF">NLG97_g10433</name>
</gene>
<proteinExistence type="predicted"/>
<organism evidence="1 2">
    <name type="scientific">Lecanicillium saksenae</name>
    <dbReference type="NCBI Taxonomy" id="468837"/>
    <lineage>
        <taxon>Eukaryota</taxon>
        <taxon>Fungi</taxon>
        <taxon>Dikarya</taxon>
        <taxon>Ascomycota</taxon>
        <taxon>Pezizomycotina</taxon>
        <taxon>Sordariomycetes</taxon>
        <taxon>Hypocreomycetidae</taxon>
        <taxon>Hypocreales</taxon>
        <taxon>Cordycipitaceae</taxon>
        <taxon>Lecanicillium</taxon>
    </lineage>
</organism>
<evidence type="ECO:0000313" key="1">
    <source>
        <dbReference type="EMBL" id="KAJ3473230.1"/>
    </source>
</evidence>
<sequence length="110" mass="12006">MPAYNSVFNSEPNPRLIGNFPLLALRTKVRGPAYTLPLPNPPLPASESPDPDSESYDILDVHAGPLRVNVAGVVAFFGMLSLALLAATSFRWWGAKEQVQSPTFFLPLVR</sequence>